<dbReference type="Proteomes" id="UP000198642">
    <property type="component" value="Unassembled WGS sequence"/>
</dbReference>
<sequence>MIDMHCHILPGLDDGPKLLKETIAMAKTAASQGIVTIIATPHHNNGRYINEKVHLVGATDFMNAELEQLRIPVEILPGQEIHMYEEMVNDLEHGILLPLNQSTKYVLIDLQDRFLPPFTLRLLFDLQIAGYIPVIAHPERNNGVISNPDILYDMVKNGALVQADASSIVGGNGKKARKLTREMLDANLVHFIASNAHQAKNDQLGRAYRSLDSGTADLLQENSELLINNRPIAKHVPSRLAKKRFRKFLN</sequence>
<protein>
    <recommendedName>
        <fullName evidence="5">Tyrosine-protein phosphatase</fullName>
        <ecNumber evidence="5">3.1.3.48</ecNumber>
    </recommendedName>
</protein>
<keyword evidence="3 5" id="KW-0904">Protein phosphatase</keyword>
<dbReference type="GO" id="GO:0030145">
    <property type="term" value="F:manganese ion binding"/>
    <property type="evidence" value="ECO:0007669"/>
    <property type="project" value="UniProtKB-UniRule"/>
</dbReference>
<accession>A0A1I0XKA0</accession>
<dbReference type="Gene3D" id="3.20.20.140">
    <property type="entry name" value="Metal-dependent hydrolases"/>
    <property type="match status" value="1"/>
</dbReference>
<proteinExistence type="inferred from homology"/>
<evidence type="ECO:0000313" key="7">
    <source>
        <dbReference type="Proteomes" id="UP000198642"/>
    </source>
</evidence>
<evidence type="ECO:0000256" key="2">
    <source>
        <dbReference type="ARBA" id="ARBA00022801"/>
    </source>
</evidence>
<dbReference type="EMBL" id="FOJW01000005">
    <property type="protein sequence ID" value="SFB00856.1"/>
    <property type="molecule type" value="Genomic_DNA"/>
</dbReference>
<dbReference type="PIRSF" id="PIRSF016557">
    <property type="entry name" value="Caps_synth_CpsB"/>
    <property type="match status" value="1"/>
</dbReference>
<organism evidence="6 7">
    <name type="scientific">Lentibacillus halodurans</name>
    <dbReference type="NCBI Taxonomy" id="237679"/>
    <lineage>
        <taxon>Bacteria</taxon>
        <taxon>Bacillati</taxon>
        <taxon>Bacillota</taxon>
        <taxon>Bacilli</taxon>
        <taxon>Bacillales</taxon>
        <taxon>Bacillaceae</taxon>
        <taxon>Lentibacillus</taxon>
    </lineage>
</organism>
<dbReference type="GO" id="GO:0004725">
    <property type="term" value="F:protein tyrosine phosphatase activity"/>
    <property type="evidence" value="ECO:0007669"/>
    <property type="project" value="UniProtKB-UniRule"/>
</dbReference>
<keyword evidence="7" id="KW-1185">Reference proteome</keyword>
<evidence type="ECO:0000256" key="4">
    <source>
        <dbReference type="ARBA" id="ARBA00051722"/>
    </source>
</evidence>
<dbReference type="AlphaFoldDB" id="A0A1I0XKA0"/>
<evidence type="ECO:0000256" key="1">
    <source>
        <dbReference type="ARBA" id="ARBA00005750"/>
    </source>
</evidence>
<dbReference type="InterPro" id="IPR016667">
    <property type="entry name" value="Caps_polysacc_synth_CpsB/CapC"/>
</dbReference>
<dbReference type="PANTHER" id="PTHR39181:SF1">
    <property type="entry name" value="TYROSINE-PROTEIN PHOSPHATASE YWQE"/>
    <property type="match status" value="1"/>
</dbReference>
<reference evidence="6 7" key="1">
    <citation type="submission" date="2016-10" db="EMBL/GenBank/DDBJ databases">
        <authorList>
            <person name="de Groot N.N."/>
        </authorList>
    </citation>
    <scope>NUCLEOTIDE SEQUENCE [LARGE SCALE GENOMIC DNA]</scope>
    <source>
        <strain evidence="6 7">CGMCC 1.3702</strain>
    </source>
</reference>
<evidence type="ECO:0000256" key="5">
    <source>
        <dbReference type="PIRNR" id="PIRNR016557"/>
    </source>
</evidence>
<keyword evidence="2 5" id="KW-0378">Hydrolase</keyword>
<dbReference type="OrthoDB" id="9788539at2"/>
<evidence type="ECO:0000256" key="3">
    <source>
        <dbReference type="ARBA" id="ARBA00022912"/>
    </source>
</evidence>
<dbReference type="STRING" id="237679.SAMN04488072_105102"/>
<gene>
    <name evidence="6" type="ORF">SAMN04488072_105102</name>
</gene>
<dbReference type="Pfam" id="PF19567">
    <property type="entry name" value="CpsB_CapC"/>
    <property type="match status" value="1"/>
</dbReference>
<dbReference type="EC" id="3.1.3.48" evidence="5"/>
<dbReference type="SUPFAM" id="SSF89550">
    <property type="entry name" value="PHP domain-like"/>
    <property type="match status" value="1"/>
</dbReference>
<dbReference type="PANTHER" id="PTHR39181">
    <property type="entry name" value="TYROSINE-PROTEIN PHOSPHATASE YWQE"/>
    <property type="match status" value="1"/>
</dbReference>
<evidence type="ECO:0000313" key="6">
    <source>
        <dbReference type="EMBL" id="SFB00856.1"/>
    </source>
</evidence>
<comment type="catalytic activity">
    <reaction evidence="4 5">
        <text>O-phospho-L-tyrosyl-[protein] + H2O = L-tyrosyl-[protein] + phosphate</text>
        <dbReference type="Rhea" id="RHEA:10684"/>
        <dbReference type="Rhea" id="RHEA-COMP:10136"/>
        <dbReference type="Rhea" id="RHEA-COMP:20101"/>
        <dbReference type="ChEBI" id="CHEBI:15377"/>
        <dbReference type="ChEBI" id="CHEBI:43474"/>
        <dbReference type="ChEBI" id="CHEBI:46858"/>
        <dbReference type="ChEBI" id="CHEBI:61978"/>
        <dbReference type="EC" id="3.1.3.48"/>
    </reaction>
</comment>
<dbReference type="InterPro" id="IPR016195">
    <property type="entry name" value="Pol/histidinol_Pase-like"/>
</dbReference>
<name>A0A1I0XKA0_9BACI</name>
<comment type="similarity">
    <text evidence="1 5">Belongs to the metallo-dependent hydrolases superfamily. CpsB/CapC family.</text>
</comment>